<evidence type="ECO:0000256" key="7">
    <source>
        <dbReference type="ARBA" id="ARBA00023170"/>
    </source>
</evidence>
<dbReference type="PROSITE" id="PS50262">
    <property type="entry name" value="G_PROTEIN_RECEP_F1_2"/>
    <property type="match status" value="1"/>
</dbReference>
<keyword evidence="2" id="KW-1003">Cell membrane</keyword>
<keyword evidence="3 9" id="KW-0812">Transmembrane</keyword>
<dbReference type="InterPro" id="IPR017452">
    <property type="entry name" value="GPCR_Rhodpsn_7TM"/>
</dbReference>
<organism evidence="13 14">
    <name type="scientific">Umbra pygmaea</name>
    <name type="common">Eastern mudminnow</name>
    <dbReference type="NCBI Taxonomy" id="75934"/>
    <lineage>
        <taxon>Eukaryota</taxon>
        <taxon>Metazoa</taxon>
        <taxon>Chordata</taxon>
        <taxon>Craniata</taxon>
        <taxon>Vertebrata</taxon>
        <taxon>Euteleostomi</taxon>
        <taxon>Actinopterygii</taxon>
        <taxon>Neopterygii</taxon>
        <taxon>Teleostei</taxon>
        <taxon>Protacanthopterygii</taxon>
        <taxon>Esociformes</taxon>
        <taxon>Umbridae</taxon>
        <taxon>Umbra</taxon>
    </lineage>
</organism>
<dbReference type="PROSITE" id="PS00237">
    <property type="entry name" value="G_PROTEIN_RECEP_F1_1"/>
    <property type="match status" value="1"/>
</dbReference>
<evidence type="ECO:0000256" key="3">
    <source>
        <dbReference type="ARBA" id="ARBA00022692"/>
    </source>
</evidence>
<evidence type="ECO:0000256" key="5">
    <source>
        <dbReference type="ARBA" id="ARBA00023040"/>
    </source>
</evidence>
<dbReference type="AlphaFoldDB" id="A0ABD0WNB6"/>
<keyword evidence="7 9" id="KW-0675">Receptor</keyword>
<dbReference type="InterPro" id="IPR000355">
    <property type="entry name" value="Chemokine_rcpt"/>
</dbReference>
<keyword evidence="4 11" id="KW-1133">Transmembrane helix</keyword>
<keyword evidence="5 9" id="KW-0297">G-protein coupled receptor</keyword>
<feature type="region of interest" description="Disordered" evidence="10">
    <location>
        <begin position="348"/>
        <end position="368"/>
    </location>
</feature>
<feature type="transmembrane region" description="Helical" evidence="11">
    <location>
        <begin position="90"/>
        <end position="115"/>
    </location>
</feature>
<evidence type="ECO:0000256" key="10">
    <source>
        <dbReference type="SAM" id="MobiDB-lite"/>
    </source>
</evidence>
<name>A0ABD0WNB6_UMBPY</name>
<evidence type="ECO:0000259" key="12">
    <source>
        <dbReference type="PROSITE" id="PS50262"/>
    </source>
</evidence>
<feature type="transmembrane region" description="Helical" evidence="11">
    <location>
        <begin position="167"/>
        <end position="189"/>
    </location>
</feature>
<evidence type="ECO:0000256" key="9">
    <source>
        <dbReference type="RuleBase" id="RU000688"/>
    </source>
</evidence>
<dbReference type="Proteomes" id="UP001557470">
    <property type="component" value="Unassembled WGS sequence"/>
</dbReference>
<evidence type="ECO:0000313" key="13">
    <source>
        <dbReference type="EMBL" id="KAL0964078.1"/>
    </source>
</evidence>
<dbReference type="Pfam" id="PF00001">
    <property type="entry name" value="7tm_1"/>
    <property type="match status" value="1"/>
</dbReference>
<dbReference type="SUPFAM" id="SSF81321">
    <property type="entry name" value="Family A G protein-coupled receptor-like"/>
    <property type="match status" value="1"/>
</dbReference>
<dbReference type="InterPro" id="IPR050119">
    <property type="entry name" value="CCR1-9-like"/>
</dbReference>
<dbReference type="Gene3D" id="1.20.1070.10">
    <property type="entry name" value="Rhodopsin 7-helix transmembrane proteins"/>
    <property type="match status" value="1"/>
</dbReference>
<feature type="transmembrane region" description="Helical" evidence="11">
    <location>
        <begin position="135"/>
        <end position="155"/>
    </location>
</feature>
<dbReference type="PANTHER" id="PTHR10489:SF930">
    <property type="entry name" value="C-X-C CHEMOKINE RECEPTOR TYPE 1-LIKE"/>
    <property type="match status" value="1"/>
</dbReference>
<sequence length="368" mass="42227">MSNMTGTNSSYMFSLEDWEDIYADLNYTDYNITFKIDEKTLTCNTYQISSVESWALFVFYILIFLLAIPGNLVVVWVISNSNKLLSSSNVYLLNLAVADILLALTLPFGAISSIFGWVFHDTMCKLVSIFQDLSFYTSIWFLTCISVDRYLVIVHAMEAPKTAHRRLVSWGICAAVWFMGSLLSLHGLFKQAMSHGGKEQPTCTYSYTPDTAMNWRMAMRLLRHMLGFLLPLAIMVVCYGVTIARLLRTRDGFQRQRAMRVIIAVVACFLLCWMPYHLAFMADTMLRTKMVTYRCKERTVVDRAMFVTQSIAMLHCCVNPLLYAFVGEKFRRRLVQMLHKSRLMEQRTSVTRASRSTSQTSEATSTFM</sequence>
<feature type="transmembrane region" description="Helical" evidence="11">
    <location>
        <begin position="225"/>
        <end position="246"/>
    </location>
</feature>
<dbReference type="InterPro" id="IPR000276">
    <property type="entry name" value="GPCR_Rhodpsn"/>
</dbReference>
<feature type="transmembrane region" description="Helical" evidence="11">
    <location>
        <begin position="258"/>
        <end position="276"/>
    </location>
</feature>
<feature type="transmembrane region" description="Helical" evidence="11">
    <location>
        <begin position="54"/>
        <end position="78"/>
    </location>
</feature>
<gene>
    <name evidence="13" type="ORF">UPYG_G00318110</name>
</gene>
<dbReference type="PRINTS" id="PR00657">
    <property type="entry name" value="CCCHEMOKINER"/>
</dbReference>
<evidence type="ECO:0000256" key="11">
    <source>
        <dbReference type="SAM" id="Phobius"/>
    </source>
</evidence>
<comment type="caution">
    <text evidence="13">The sequence shown here is derived from an EMBL/GenBank/DDBJ whole genome shotgun (WGS) entry which is preliminary data.</text>
</comment>
<feature type="domain" description="G-protein coupled receptors family 1 profile" evidence="12">
    <location>
        <begin position="70"/>
        <end position="323"/>
    </location>
</feature>
<keyword evidence="6 11" id="KW-0472">Membrane</keyword>
<evidence type="ECO:0000313" key="14">
    <source>
        <dbReference type="Proteomes" id="UP001557470"/>
    </source>
</evidence>
<protein>
    <recommendedName>
        <fullName evidence="12">G-protein coupled receptors family 1 profile domain-containing protein</fullName>
    </recommendedName>
</protein>
<dbReference type="PANTHER" id="PTHR10489">
    <property type="entry name" value="CELL ADHESION MOLECULE"/>
    <property type="match status" value="1"/>
</dbReference>
<proteinExistence type="inferred from homology"/>
<comment type="similarity">
    <text evidence="9">Belongs to the G-protein coupled receptor 1 family.</text>
</comment>
<accession>A0ABD0WNB6</accession>
<keyword evidence="8 9" id="KW-0807">Transducer</keyword>
<dbReference type="GO" id="GO:0005886">
    <property type="term" value="C:plasma membrane"/>
    <property type="evidence" value="ECO:0007669"/>
    <property type="project" value="UniProtKB-SubCell"/>
</dbReference>
<feature type="transmembrane region" description="Helical" evidence="11">
    <location>
        <begin position="306"/>
        <end position="326"/>
    </location>
</feature>
<dbReference type="GO" id="GO:0004930">
    <property type="term" value="F:G protein-coupled receptor activity"/>
    <property type="evidence" value="ECO:0007669"/>
    <property type="project" value="UniProtKB-KW"/>
</dbReference>
<comment type="subcellular location">
    <subcellularLocation>
        <location evidence="1">Cell membrane</location>
        <topology evidence="1">Multi-pass membrane protein</topology>
    </subcellularLocation>
</comment>
<dbReference type="PRINTS" id="PR00237">
    <property type="entry name" value="GPCRRHODOPSN"/>
</dbReference>
<evidence type="ECO:0000256" key="4">
    <source>
        <dbReference type="ARBA" id="ARBA00022989"/>
    </source>
</evidence>
<reference evidence="13 14" key="1">
    <citation type="submission" date="2024-06" db="EMBL/GenBank/DDBJ databases">
        <authorList>
            <person name="Pan Q."/>
            <person name="Wen M."/>
            <person name="Jouanno E."/>
            <person name="Zahm M."/>
            <person name="Klopp C."/>
            <person name="Cabau C."/>
            <person name="Louis A."/>
            <person name="Berthelot C."/>
            <person name="Parey E."/>
            <person name="Roest Crollius H."/>
            <person name="Montfort J."/>
            <person name="Robinson-Rechavi M."/>
            <person name="Bouchez O."/>
            <person name="Lampietro C."/>
            <person name="Lopez Roques C."/>
            <person name="Donnadieu C."/>
            <person name="Postlethwait J."/>
            <person name="Bobe J."/>
            <person name="Verreycken H."/>
            <person name="Guiguen Y."/>
        </authorList>
    </citation>
    <scope>NUCLEOTIDE SEQUENCE [LARGE SCALE GENOMIC DNA]</scope>
    <source>
        <strain evidence="13">Up_M1</strain>
        <tissue evidence="13">Testis</tissue>
    </source>
</reference>
<evidence type="ECO:0000256" key="6">
    <source>
        <dbReference type="ARBA" id="ARBA00023136"/>
    </source>
</evidence>
<dbReference type="EMBL" id="JAGEUA010000010">
    <property type="protein sequence ID" value="KAL0964078.1"/>
    <property type="molecule type" value="Genomic_DNA"/>
</dbReference>
<keyword evidence="14" id="KW-1185">Reference proteome</keyword>
<evidence type="ECO:0000256" key="8">
    <source>
        <dbReference type="ARBA" id="ARBA00023224"/>
    </source>
</evidence>
<evidence type="ECO:0000256" key="1">
    <source>
        <dbReference type="ARBA" id="ARBA00004651"/>
    </source>
</evidence>
<evidence type="ECO:0000256" key="2">
    <source>
        <dbReference type="ARBA" id="ARBA00022475"/>
    </source>
</evidence>